<dbReference type="EMBL" id="BAABME010001712">
    <property type="protein sequence ID" value="GAA0151081.1"/>
    <property type="molecule type" value="Genomic_DNA"/>
</dbReference>
<evidence type="ECO:0000313" key="2">
    <source>
        <dbReference type="EMBL" id="GAA0151081.1"/>
    </source>
</evidence>
<evidence type="ECO:0000313" key="3">
    <source>
        <dbReference type="Proteomes" id="UP001454036"/>
    </source>
</evidence>
<evidence type="ECO:0000259" key="1">
    <source>
        <dbReference type="Pfam" id="PF03732"/>
    </source>
</evidence>
<accession>A0AAV3PIJ1</accession>
<comment type="caution">
    <text evidence="2">The sequence shown here is derived from an EMBL/GenBank/DDBJ whole genome shotgun (WGS) entry which is preliminary data.</text>
</comment>
<dbReference type="Pfam" id="PF03732">
    <property type="entry name" value="Retrotrans_gag"/>
    <property type="match status" value="1"/>
</dbReference>
<gene>
    <name evidence="2" type="ORF">LIER_09875</name>
</gene>
<keyword evidence="3" id="KW-1185">Reference proteome</keyword>
<protein>
    <recommendedName>
        <fullName evidence="1">Retrotransposon gag domain-containing protein</fullName>
    </recommendedName>
</protein>
<dbReference type="PANTHER" id="PTHR33223:SF8">
    <property type="entry name" value="OS04G0172440 PROTEIN"/>
    <property type="match status" value="1"/>
</dbReference>
<dbReference type="PANTHER" id="PTHR33223">
    <property type="entry name" value="CCHC-TYPE DOMAIN-CONTAINING PROTEIN"/>
    <property type="match status" value="1"/>
</dbReference>
<dbReference type="AlphaFoldDB" id="A0AAV3PIJ1"/>
<reference evidence="2 3" key="1">
    <citation type="submission" date="2024-01" db="EMBL/GenBank/DDBJ databases">
        <title>The complete chloroplast genome sequence of Lithospermum erythrorhizon: insights into the phylogenetic relationship among Boraginaceae species and the maternal lineages of purple gromwells.</title>
        <authorList>
            <person name="Okada T."/>
            <person name="Watanabe K."/>
        </authorList>
    </citation>
    <scope>NUCLEOTIDE SEQUENCE [LARGE SCALE GENOMIC DNA]</scope>
</reference>
<sequence length="157" mass="18168">MPRGFKMPKFKTFSGIGDPSNHLKSFDSQPSFWASDDEVYTRAFPSSLSSQALKWFHKLPPNSIDCLEDEVDLFMDTFRALIVADEDERTLMEIQQRPEETVRSYATQFEEVATNIQMANEKVTMISFFHRLRYGPLKEKLVLEPPATRNELSKLVI</sequence>
<feature type="domain" description="Retrotransposon gag" evidence="1">
    <location>
        <begin position="43"/>
        <end position="128"/>
    </location>
</feature>
<dbReference type="InterPro" id="IPR005162">
    <property type="entry name" value="Retrotrans_gag_dom"/>
</dbReference>
<name>A0AAV3PIJ1_LITER</name>
<organism evidence="2 3">
    <name type="scientific">Lithospermum erythrorhizon</name>
    <name type="common">Purple gromwell</name>
    <name type="synonym">Lithospermum officinale var. erythrorhizon</name>
    <dbReference type="NCBI Taxonomy" id="34254"/>
    <lineage>
        <taxon>Eukaryota</taxon>
        <taxon>Viridiplantae</taxon>
        <taxon>Streptophyta</taxon>
        <taxon>Embryophyta</taxon>
        <taxon>Tracheophyta</taxon>
        <taxon>Spermatophyta</taxon>
        <taxon>Magnoliopsida</taxon>
        <taxon>eudicotyledons</taxon>
        <taxon>Gunneridae</taxon>
        <taxon>Pentapetalae</taxon>
        <taxon>asterids</taxon>
        <taxon>lamiids</taxon>
        <taxon>Boraginales</taxon>
        <taxon>Boraginaceae</taxon>
        <taxon>Boraginoideae</taxon>
        <taxon>Lithospermeae</taxon>
        <taxon>Lithospermum</taxon>
    </lineage>
</organism>
<proteinExistence type="predicted"/>
<dbReference type="Proteomes" id="UP001454036">
    <property type="component" value="Unassembled WGS sequence"/>
</dbReference>